<comment type="caution">
    <text evidence="1">The sequence shown here is derived from an EMBL/GenBank/DDBJ whole genome shotgun (WGS) entry which is preliminary data.</text>
</comment>
<protein>
    <submittedName>
        <fullName evidence="1">Cysteine synthase</fullName>
    </submittedName>
</protein>
<evidence type="ECO:0000313" key="2">
    <source>
        <dbReference type="Proteomes" id="UP000541425"/>
    </source>
</evidence>
<sequence>MHISSGTRFLATLALAKQEENAGKMIVALLPDTDERYLSMGILE</sequence>
<accession>A0A7W5UKJ8</accession>
<gene>
    <name evidence="1" type="ORF">FHS60_002130</name>
</gene>
<dbReference type="Proteomes" id="UP000541425">
    <property type="component" value="Unassembled WGS sequence"/>
</dbReference>
<organism evidence="1 2">
    <name type="scientific">Alloprevotella rava</name>
    <dbReference type="NCBI Taxonomy" id="671218"/>
    <lineage>
        <taxon>Bacteria</taxon>
        <taxon>Pseudomonadati</taxon>
        <taxon>Bacteroidota</taxon>
        <taxon>Bacteroidia</taxon>
        <taxon>Bacteroidales</taxon>
        <taxon>Prevotellaceae</taxon>
        <taxon>Alloprevotella</taxon>
    </lineage>
</organism>
<dbReference type="AlphaFoldDB" id="A0A7W5UKJ8"/>
<evidence type="ECO:0000313" key="1">
    <source>
        <dbReference type="EMBL" id="MBB3703635.1"/>
    </source>
</evidence>
<dbReference type="InterPro" id="IPR036052">
    <property type="entry name" value="TrpB-like_PALP_sf"/>
</dbReference>
<dbReference type="EMBL" id="JACICA010000018">
    <property type="protein sequence ID" value="MBB3703635.1"/>
    <property type="molecule type" value="Genomic_DNA"/>
</dbReference>
<name>A0A7W5UKJ8_9BACT</name>
<proteinExistence type="predicted"/>
<dbReference type="SUPFAM" id="SSF53686">
    <property type="entry name" value="Tryptophan synthase beta subunit-like PLP-dependent enzymes"/>
    <property type="match status" value="1"/>
</dbReference>
<dbReference type="Gene3D" id="3.40.50.1100">
    <property type="match status" value="1"/>
</dbReference>
<reference evidence="1 2" key="1">
    <citation type="submission" date="2020-08" db="EMBL/GenBank/DDBJ databases">
        <title>Genomic Encyclopedia of Type Strains, Phase IV (KMG-IV): sequencing the most valuable type-strain genomes for metagenomic binning, comparative biology and taxonomic classification.</title>
        <authorList>
            <person name="Goeker M."/>
        </authorList>
    </citation>
    <scope>NUCLEOTIDE SEQUENCE [LARGE SCALE GENOMIC DNA]</scope>
    <source>
        <strain evidence="1 2">DSM 22548</strain>
    </source>
</reference>